<reference evidence="1" key="1">
    <citation type="submission" date="2012-05" db="EMBL/GenBank/DDBJ databases">
        <authorList>
            <person name="Krishnakumar V."/>
            <person name="Cheung F."/>
            <person name="Xiao Y."/>
            <person name="Chan A."/>
            <person name="Moskal W.A."/>
            <person name="Town C.D."/>
        </authorList>
    </citation>
    <scope>NUCLEOTIDE SEQUENCE</scope>
</reference>
<accession>I3SJ17</accession>
<dbReference type="EMBL" id="BT140464">
    <property type="protein sequence ID" value="AFK40259.1"/>
    <property type="molecule type" value="mRNA"/>
</dbReference>
<organism evidence="1">
    <name type="scientific">Medicago truncatula</name>
    <name type="common">Barrel medic</name>
    <name type="synonym">Medicago tribuloides</name>
    <dbReference type="NCBI Taxonomy" id="3880"/>
    <lineage>
        <taxon>Eukaryota</taxon>
        <taxon>Viridiplantae</taxon>
        <taxon>Streptophyta</taxon>
        <taxon>Embryophyta</taxon>
        <taxon>Tracheophyta</taxon>
        <taxon>Spermatophyta</taxon>
        <taxon>Magnoliopsida</taxon>
        <taxon>eudicotyledons</taxon>
        <taxon>Gunneridae</taxon>
        <taxon>Pentapetalae</taxon>
        <taxon>rosids</taxon>
        <taxon>fabids</taxon>
        <taxon>Fabales</taxon>
        <taxon>Fabaceae</taxon>
        <taxon>Papilionoideae</taxon>
        <taxon>50 kb inversion clade</taxon>
        <taxon>NPAAA clade</taxon>
        <taxon>Hologalegina</taxon>
        <taxon>IRL clade</taxon>
        <taxon>Trifolieae</taxon>
        <taxon>Medicago</taxon>
    </lineage>
</organism>
<name>I3SJ17_MEDTR</name>
<sequence>MSGFHISFSTLMSRLELSYRTGTLWALGRGCFGTNQQLQQQELCKHSHLLHVHCVDQLRQRRLVSEVSCGRHGSLLLSAPNCQPQSCRPQTQIPMFDLHLNRPRLYVIQMK</sequence>
<evidence type="ECO:0000313" key="1">
    <source>
        <dbReference type="EMBL" id="AFK40259.1"/>
    </source>
</evidence>
<proteinExistence type="evidence at transcript level"/>
<dbReference type="AlphaFoldDB" id="I3SJ17"/>
<protein>
    <submittedName>
        <fullName evidence="1">Uncharacterized protein</fullName>
    </submittedName>
</protein>